<comment type="caution">
    <text evidence="11">The sequence shown here is derived from an EMBL/GenBank/DDBJ whole genome shotgun (WGS) entry which is preliminary data.</text>
</comment>
<keyword evidence="12" id="KW-1185">Reference proteome</keyword>
<evidence type="ECO:0000256" key="1">
    <source>
        <dbReference type="ARBA" id="ARBA00000900"/>
    </source>
</evidence>
<evidence type="ECO:0000256" key="4">
    <source>
        <dbReference type="ARBA" id="ARBA00022723"/>
    </source>
</evidence>
<feature type="region of interest" description="Disordered" evidence="9">
    <location>
        <begin position="1"/>
        <end position="34"/>
    </location>
</feature>
<dbReference type="Pfam" id="PF26192">
    <property type="entry name" value="RNF157-like_N"/>
    <property type="match status" value="1"/>
</dbReference>
<protein>
    <recommendedName>
        <fullName evidence="2">RING-type E3 ubiquitin transferase</fullName>
        <ecNumber evidence="2">2.3.2.27</ecNumber>
    </recommendedName>
</protein>
<dbReference type="InterPro" id="IPR013083">
    <property type="entry name" value="Znf_RING/FYVE/PHD"/>
</dbReference>
<evidence type="ECO:0000256" key="6">
    <source>
        <dbReference type="ARBA" id="ARBA00022786"/>
    </source>
</evidence>
<evidence type="ECO:0000256" key="3">
    <source>
        <dbReference type="ARBA" id="ARBA00022679"/>
    </source>
</evidence>
<evidence type="ECO:0000256" key="8">
    <source>
        <dbReference type="PROSITE-ProRule" id="PRU00175"/>
    </source>
</evidence>
<dbReference type="InterPro" id="IPR001841">
    <property type="entry name" value="Znf_RING"/>
</dbReference>
<dbReference type="PANTHER" id="PTHR22996">
    <property type="entry name" value="MAHOGUNIN"/>
    <property type="match status" value="1"/>
</dbReference>
<dbReference type="Proteomes" id="UP001295684">
    <property type="component" value="Unassembled WGS sequence"/>
</dbReference>
<evidence type="ECO:0000259" key="10">
    <source>
        <dbReference type="PROSITE" id="PS50089"/>
    </source>
</evidence>
<organism evidence="11 12">
    <name type="scientific">Euplotes crassus</name>
    <dbReference type="NCBI Taxonomy" id="5936"/>
    <lineage>
        <taxon>Eukaryota</taxon>
        <taxon>Sar</taxon>
        <taxon>Alveolata</taxon>
        <taxon>Ciliophora</taxon>
        <taxon>Intramacronucleata</taxon>
        <taxon>Spirotrichea</taxon>
        <taxon>Hypotrichia</taxon>
        <taxon>Euplotida</taxon>
        <taxon>Euplotidae</taxon>
        <taxon>Moneuplotes</taxon>
    </lineage>
</organism>
<evidence type="ECO:0000256" key="7">
    <source>
        <dbReference type="ARBA" id="ARBA00022833"/>
    </source>
</evidence>
<evidence type="ECO:0000256" key="2">
    <source>
        <dbReference type="ARBA" id="ARBA00012483"/>
    </source>
</evidence>
<dbReference type="GO" id="GO:0061630">
    <property type="term" value="F:ubiquitin protein ligase activity"/>
    <property type="evidence" value="ECO:0007669"/>
    <property type="project" value="UniProtKB-EC"/>
</dbReference>
<name>A0AAD2CZW7_EUPCR</name>
<dbReference type="Gene3D" id="3.30.40.10">
    <property type="entry name" value="Zinc/RING finger domain, C3HC4 (zinc finger)"/>
    <property type="match status" value="1"/>
</dbReference>
<gene>
    <name evidence="11" type="ORF">ECRASSUSDP1_LOCUS16246</name>
</gene>
<dbReference type="SMART" id="SM00184">
    <property type="entry name" value="RING"/>
    <property type="match status" value="1"/>
</dbReference>
<dbReference type="EMBL" id="CAMPGE010016317">
    <property type="protein sequence ID" value="CAI2374888.1"/>
    <property type="molecule type" value="Genomic_DNA"/>
</dbReference>
<dbReference type="AlphaFoldDB" id="A0AAD2CZW7"/>
<dbReference type="Pfam" id="PF13920">
    <property type="entry name" value="zf-C3HC4_3"/>
    <property type="match status" value="1"/>
</dbReference>
<dbReference type="EC" id="2.3.2.27" evidence="2"/>
<accession>A0AAD2CZW7</accession>
<keyword evidence="3" id="KW-0808">Transferase</keyword>
<dbReference type="PANTHER" id="PTHR22996:SF0">
    <property type="entry name" value="RE60872P-RELATED"/>
    <property type="match status" value="1"/>
</dbReference>
<keyword evidence="6" id="KW-0833">Ubl conjugation pathway</keyword>
<dbReference type="SUPFAM" id="SSF57850">
    <property type="entry name" value="RING/U-box"/>
    <property type="match status" value="1"/>
</dbReference>
<keyword evidence="5 8" id="KW-0863">Zinc-finger</keyword>
<keyword evidence="7" id="KW-0862">Zinc</keyword>
<feature type="domain" description="RING-type" evidence="10">
    <location>
        <begin position="263"/>
        <end position="303"/>
    </location>
</feature>
<dbReference type="GO" id="GO:0005737">
    <property type="term" value="C:cytoplasm"/>
    <property type="evidence" value="ECO:0007669"/>
    <property type="project" value="TreeGrafter"/>
</dbReference>
<reference evidence="11" key="1">
    <citation type="submission" date="2023-07" db="EMBL/GenBank/DDBJ databases">
        <authorList>
            <consortium name="AG Swart"/>
            <person name="Singh M."/>
            <person name="Singh A."/>
            <person name="Seah K."/>
            <person name="Emmerich C."/>
        </authorList>
    </citation>
    <scope>NUCLEOTIDE SEQUENCE</scope>
    <source>
        <strain evidence="11">DP1</strain>
    </source>
</reference>
<proteinExistence type="predicted"/>
<comment type="catalytic activity">
    <reaction evidence="1">
        <text>S-ubiquitinyl-[E2 ubiquitin-conjugating enzyme]-L-cysteine + [acceptor protein]-L-lysine = [E2 ubiquitin-conjugating enzyme]-L-cysteine + N(6)-ubiquitinyl-[acceptor protein]-L-lysine.</text>
        <dbReference type="EC" id="2.3.2.27"/>
    </reaction>
</comment>
<dbReference type="PROSITE" id="PS50089">
    <property type="entry name" value="ZF_RING_2"/>
    <property type="match status" value="1"/>
</dbReference>
<dbReference type="InterPro" id="IPR045194">
    <property type="entry name" value="MGRN1/RNF157-like"/>
</dbReference>
<dbReference type="GO" id="GO:0016567">
    <property type="term" value="P:protein ubiquitination"/>
    <property type="evidence" value="ECO:0007669"/>
    <property type="project" value="TreeGrafter"/>
</dbReference>
<evidence type="ECO:0000256" key="5">
    <source>
        <dbReference type="ARBA" id="ARBA00022771"/>
    </source>
</evidence>
<sequence length="335" mass="37635">MGGGSSSAKKKILSNAIKERAKSRRDRAEASTKLPSSNHLHDYTLAAQEFLQKREIQKLARERNINLHGKLIKSKFGLDVKTFTLKQSSKENDRYYPRFKYSCTEDAKISIYYCCNQISNSEGVPMYFTIPSVLPAAGLVEVDKGLDQTYEKVKSTSFDISQYENMPLFNSTMSYFPCVITLEPRKKPIIGDDGVSDYQNLITYCVFALNKSTNQIEIKPFKQTLVAFDMAFNLQQIYGINDAVEENKEETLGLIAADDSQLCVVCMTDQKNTVVMPCGHLCVCKDCATTIASQRSPDCPICRKKVYSFVPLNIDSIKNRETKTSNGEISAGYQV</sequence>
<dbReference type="GO" id="GO:0008270">
    <property type="term" value="F:zinc ion binding"/>
    <property type="evidence" value="ECO:0007669"/>
    <property type="project" value="UniProtKB-KW"/>
</dbReference>
<evidence type="ECO:0000256" key="9">
    <source>
        <dbReference type="SAM" id="MobiDB-lite"/>
    </source>
</evidence>
<keyword evidence="4" id="KW-0479">Metal-binding</keyword>
<dbReference type="InterPro" id="IPR058981">
    <property type="entry name" value="MGRN1/RNF157-like_N"/>
</dbReference>
<evidence type="ECO:0000313" key="12">
    <source>
        <dbReference type="Proteomes" id="UP001295684"/>
    </source>
</evidence>
<evidence type="ECO:0000313" key="11">
    <source>
        <dbReference type="EMBL" id="CAI2374888.1"/>
    </source>
</evidence>